<dbReference type="RefSeq" id="WP_012812374.1">
    <property type="nucleotide sequence ID" value="NC_013209.1"/>
</dbReference>
<dbReference type="PANTHER" id="PTHR43736:SF1">
    <property type="entry name" value="DIHYDRONEOPTERIN TRIPHOSPHATE DIPHOSPHATASE"/>
    <property type="match status" value="1"/>
</dbReference>
<dbReference type="InterPro" id="IPR015797">
    <property type="entry name" value="NUDIX_hydrolase-like_dom_sf"/>
</dbReference>
<dbReference type="HOGENOM" id="CLU_037162_20_2_5"/>
<proteinExistence type="predicted"/>
<dbReference type="Proteomes" id="UP000000948">
    <property type="component" value="Chromosome"/>
</dbReference>
<organism evidence="3 4">
    <name type="scientific">Acetobacter pasteurianus (strain NBRC 105184 / IFO 3283-01)</name>
    <dbReference type="NCBI Taxonomy" id="634452"/>
    <lineage>
        <taxon>Bacteria</taxon>
        <taxon>Pseudomonadati</taxon>
        <taxon>Pseudomonadota</taxon>
        <taxon>Alphaproteobacteria</taxon>
        <taxon>Acetobacterales</taxon>
        <taxon>Acetobacteraceae</taxon>
        <taxon>Acetobacter</taxon>
    </lineage>
</organism>
<dbReference type="EMBL" id="AP011121">
    <property type="protein sequence ID" value="BAH98389.1"/>
    <property type="molecule type" value="Genomic_DNA"/>
</dbReference>
<evidence type="ECO:0000256" key="1">
    <source>
        <dbReference type="ARBA" id="ARBA00022801"/>
    </source>
</evidence>
<evidence type="ECO:0000313" key="4">
    <source>
        <dbReference type="Proteomes" id="UP000000948"/>
    </source>
</evidence>
<sequence>MTSIHDLLHFPIMKTSCHSCLPRSGVLAIVRRQNNFLLVRRANAPDAGLWGFPGGRIEPGETIFHAAERELLEETALPAKATSVIDAFDSLHYDTNGKLTFHYIILAVRCEEHEHTQNPVQAGDDALEARWFSYQEISTLGARASARLHSLARQILKMEDPTHLI</sequence>
<dbReference type="SUPFAM" id="SSF55811">
    <property type="entry name" value="Nudix"/>
    <property type="match status" value="1"/>
</dbReference>
<dbReference type="Pfam" id="PF00293">
    <property type="entry name" value="NUDIX"/>
    <property type="match status" value="1"/>
</dbReference>
<dbReference type="InterPro" id="IPR000086">
    <property type="entry name" value="NUDIX_hydrolase_dom"/>
</dbReference>
<dbReference type="PRINTS" id="PR00502">
    <property type="entry name" value="NUDIXFAMILY"/>
</dbReference>
<dbReference type="PANTHER" id="PTHR43736">
    <property type="entry name" value="ADP-RIBOSE PYROPHOSPHATASE"/>
    <property type="match status" value="1"/>
</dbReference>
<dbReference type="GO" id="GO:0016787">
    <property type="term" value="F:hydrolase activity"/>
    <property type="evidence" value="ECO:0007669"/>
    <property type="project" value="UniProtKB-KW"/>
</dbReference>
<dbReference type="KEGG" id="apt:APA01_02370"/>
<protein>
    <submittedName>
        <fullName evidence="3">Hydrolase</fullName>
    </submittedName>
</protein>
<evidence type="ECO:0000259" key="2">
    <source>
        <dbReference type="PROSITE" id="PS51462"/>
    </source>
</evidence>
<dbReference type="CDD" id="cd04673">
    <property type="entry name" value="NUDIX_ADPRase"/>
    <property type="match status" value="1"/>
</dbReference>
<keyword evidence="1 3" id="KW-0378">Hydrolase</keyword>
<dbReference type="InterPro" id="IPR020476">
    <property type="entry name" value="Nudix_hydrolase"/>
</dbReference>
<dbReference type="AlphaFoldDB" id="C7JBG2"/>
<dbReference type="PROSITE" id="PS51462">
    <property type="entry name" value="NUDIX"/>
    <property type="match status" value="1"/>
</dbReference>
<evidence type="ECO:0000313" key="3">
    <source>
        <dbReference type="EMBL" id="BAH98389.1"/>
    </source>
</evidence>
<dbReference type="eggNOG" id="COG1051">
    <property type="taxonomic scope" value="Bacteria"/>
</dbReference>
<dbReference type="Gene3D" id="3.90.79.10">
    <property type="entry name" value="Nucleoside Triphosphate Pyrophosphohydrolase"/>
    <property type="match status" value="1"/>
</dbReference>
<accession>C7JBG2</accession>
<reference evidence="3 4" key="1">
    <citation type="journal article" date="2009" name="Nucleic Acids Res.">
        <title>Whole-genome analyses reveal genetic instability of Acetobacter pasteurianus.</title>
        <authorList>
            <person name="Azuma Y."/>
            <person name="Hosoyama A."/>
            <person name="Matsutani M."/>
            <person name="Furuya N."/>
            <person name="Horikawa H."/>
            <person name="Harada T."/>
            <person name="Hirakawa H."/>
            <person name="Kuhara S."/>
            <person name="Matsushita K."/>
            <person name="Fujita N."/>
            <person name="Shirai M."/>
        </authorList>
    </citation>
    <scope>NUCLEOTIDE SEQUENCE [LARGE SCALE GENOMIC DNA]</scope>
    <source>
        <strain evidence="4">NBRC 105184 / IFO 3283-01</strain>
    </source>
</reference>
<name>C7JBG2_ACEP3</name>
<feature type="domain" description="Nudix hydrolase" evidence="2">
    <location>
        <begin position="21"/>
        <end position="156"/>
    </location>
</feature>
<gene>
    <name evidence="3" type="ordered locus">APA01_02370</name>
</gene>